<gene>
    <name evidence="1" type="ORF">METZ01_LOCUS476379</name>
</gene>
<dbReference type="AlphaFoldDB" id="A0A383BW86"/>
<proteinExistence type="predicted"/>
<organism evidence="1">
    <name type="scientific">marine metagenome</name>
    <dbReference type="NCBI Taxonomy" id="408172"/>
    <lineage>
        <taxon>unclassified sequences</taxon>
        <taxon>metagenomes</taxon>
        <taxon>ecological metagenomes</taxon>
    </lineage>
</organism>
<feature type="non-terminal residue" evidence="1">
    <location>
        <position position="200"/>
    </location>
</feature>
<evidence type="ECO:0000313" key="1">
    <source>
        <dbReference type="EMBL" id="SVE23525.1"/>
    </source>
</evidence>
<dbReference type="EMBL" id="UINC01203326">
    <property type="protein sequence ID" value="SVE23525.1"/>
    <property type="molecule type" value="Genomic_DNA"/>
</dbReference>
<name>A0A383BW86_9ZZZZ</name>
<reference evidence="1" key="1">
    <citation type="submission" date="2018-05" db="EMBL/GenBank/DDBJ databases">
        <authorList>
            <person name="Lanie J.A."/>
            <person name="Ng W.-L."/>
            <person name="Kazmierczak K.M."/>
            <person name="Andrzejewski T.M."/>
            <person name="Davidsen T.M."/>
            <person name="Wayne K.J."/>
            <person name="Tettelin H."/>
            <person name="Glass J.I."/>
            <person name="Rusch D."/>
            <person name="Podicherti R."/>
            <person name="Tsui H.-C.T."/>
            <person name="Winkler M.E."/>
        </authorList>
    </citation>
    <scope>NUCLEOTIDE SEQUENCE</scope>
</reference>
<sequence>MIHEGNTQKYKLRKSAKVVNALLAGALSLGVVSINASADTVWQEDFEANELQGKGATGSDPAGAIVDLEGVDRWSVDVSASELSATSDWFRVESGAMQARDTDGEVVWLSESIDISGAGDITINAVLSQSGNFESTDYIDVFYSLDGGAFELITLSEGATNTVQEDFGSATLNETIGSGSTLILKVAMANNAAAEYLNLE</sequence>
<accession>A0A383BW86</accession>
<protein>
    <submittedName>
        <fullName evidence="1">Uncharacterized protein</fullName>
    </submittedName>
</protein>